<evidence type="ECO:0000313" key="1">
    <source>
        <dbReference type="EMBL" id="MTW19447.1"/>
    </source>
</evidence>
<dbReference type="RefSeq" id="WP_155481693.1">
    <property type="nucleotide sequence ID" value="NZ_WNKV01000040.1"/>
</dbReference>
<organism evidence="1 2">
    <name type="scientific">Rhodoplanes serenus</name>
    <dbReference type="NCBI Taxonomy" id="200615"/>
    <lineage>
        <taxon>Bacteria</taxon>
        <taxon>Pseudomonadati</taxon>
        <taxon>Pseudomonadota</taxon>
        <taxon>Alphaproteobacteria</taxon>
        <taxon>Hyphomicrobiales</taxon>
        <taxon>Nitrobacteraceae</taxon>
        <taxon>Rhodoplanes</taxon>
    </lineage>
</organism>
<dbReference type="Proteomes" id="UP000438991">
    <property type="component" value="Unassembled WGS sequence"/>
</dbReference>
<dbReference type="EMBL" id="WNKV01000040">
    <property type="protein sequence ID" value="MTW19447.1"/>
    <property type="molecule type" value="Genomic_DNA"/>
</dbReference>
<name>A0A9X4XRD7_9BRAD</name>
<evidence type="ECO:0000313" key="2">
    <source>
        <dbReference type="Proteomes" id="UP000438991"/>
    </source>
</evidence>
<protein>
    <submittedName>
        <fullName evidence="1">Uncharacterized protein</fullName>
    </submittedName>
</protein>
<accession>A0A9X4XRD7</accession>
<dbReference type="AlphaFoldDB" id="A0A9X4XRD7"/>
<sequence>MADDNLDYRYVDMLGRVVALEQAIRFLMTAYAGERNLDPERLRDTMFKGFQRAERSIGPGDDEVWSAAVAALEKLFADVAKRLSEKG</sequence>
<gene>
    <name evidence="1" type="ORF">GJ689_24965</name>
</gene>
<proteinExistence type="predicted"/>
<comment type="caution">
    <text evidence="1">The sequence shown here is derived from an EMBL/GenBank/DDBJ whole genome shotgun (WGS) entry which is preliminary data.</text>
</comment>
<reference evidence="1 2" key="1">
    <citation type="submission" date="2019-11" db="EMBL/GenBank/DDBJ databases">
        <title>Whole-genome sequence of Rhodoplanes serenus DSM 18633, type strain.</title>
        <authorList>
            <person name="Kyndt J.A."/>
            <person name="Meyer T.E."/>
        </authorList>
    </citation>
    <scope>NUCLEOTIDE SEQUENCE [LARGE SCALE GENOMIC DNA]</scope>
    <source>
        <strain evidence="1 2">DSM 18633</strain>
    </source>
</reference>